<gene>
    <name evidence="1" type="ORF">PACLA_8A026107</name>
</gene>
<dbReference type="AlphaFoldDB" id="A0A7D9EU74"/>
<organism evidence="1 2">
    <name type="scientific">Paramuricea clavata</name>
    <name type="common">Red gorgonian</name>
    <name type="synonym">Violescent sea-whip</name>
    <dbReference type="NCBI Taxonomy" id="317549"/>
    <lineage>
        <taxon>Eukaryota</taxon>
        <taxon>Metazoa</taxon>
        <taxon>Cnidaria</taxon>
        <taxon>Anthozoa</taxon>
        <taxon>Octocorallia</taxon>
        <taxon>Malacalcyonacea</taxon>
        <taxon>Plexauridae</taxon>
        <taxon>Paramuricea</taxon>
    </lineage>
</organism>
<accession>A0A7D9EU74</accession>
<sequence length="200" mass="21776">MKNFGVLVLLLLAFLSSITCAPISNTSTSHVQWYKRAPSFMINLFNQIVATQGDLSQLGGTHVRGIWTIVKKPQNTVSSANVVNLLSVVNGTSLSLNTTYLVNLHVSVEAKTGVQQGDCNVALYDVKSNTEILSKYIPCDTSSKLVLAVTSCVKKWITNPAENAGMRLKISAKTDKFPASSLPFVNTHPSVEPPFYILYL</sequence>
<evidence type="ECO:0000313" key="2">
    <source>
        <dbReference type="Proteomes" id="UP001152795"/>
    </source>
</evidence>
<proteinExistence type="predicted"/>
<evidence type="ECO:0000313" key="1">
    <source>
        <dbReference type="EMBL" id="CAB4016171.1"/>
    </source>
</evidence>
<dbReference type="EMBL" id="CACRXK020009002">
    <property type="protein sequence ID" value="CAB4016171.1"/>
    <property type="molecule type" value="Genomic_DNA"/>
</dbReference>
<dbReference type="Proteomes" id="UP001152795">
    <property type="component" value="Unassembled WGS sequence"/>
</dbReference>
<reference evidence="1" key="1">
    <citation type="submission" date="2020-04" db="EMBL/GenBank/DDBJ databases">
        <authorList>
            <person name="Alioto T."/>
            <person name="Alioto T."/>
            <person name="Gomez Garrido J."/>
        </authorList>
    </citation>
    <scope>NUCLEOTIDE SEQUENCE</scope>
    <source>
        <strain evidence="1">A484AB</strain>
    </source>
</reference>
<comment type="caution">
    <text evidence="1">The sequence shown here is derived from an EMBL/GenBank/DDBJ whole genome shotgun (WGS) entry which is preliminary data.</text>
</comment>
<keyword evidence="2" id="KW-1185">Reference proteome</keyword>
<protein>
    <submittedName>
        <fullName evidence="1">Uncharacterized protein</fullName>
    </submittedName>
</protein>
<name>A0A7D9EU74_PARCT</name>